<keyword evidence="4 5" id="KW-0472">Membrane</keyword>
<evidence type="ECO:0000256" key="2">
    <source>
        <dbReference type="ARBA" id="ARBA00022692"/>
    </source>
</evidence>
<dbReference type="EnsemblPlants" id="AET4Gv20211100.6">
    <property type="protein sequence ID" value="AET4Gv20211100.6"/>
    <property type="gene ID" value="AET4Gv20211100"/>
</dbReference>
<reference evidence="6" key="5">
    <citation type="journal article" date="2021" name="G3 (Bethesda)">
        <title>Aegilops tauschii genome assembly Aet v5.0 features greater sequence contiguity and improved annotation.</title>
        <authorList>
            <person name="Wang L."/>
            <person name="Zhu T."/>
            <person name="Rodriguez J.C."/>
            <person name="Deal K.R."/>
            <person name="Dubcovsky J."/>
            <person name="McGuire P.E."/>
            <person name="Lux T."/>
            <person name="Spannagl M."/>
            <person name="Mayer K.F.X."/>
            <person name="Baldrich P."/>
            <person name="Meyers B.C."/>
            <person name="Huo N."/>
            <person name="Gu Y.Q."/>
            <person name="Zhou H."/>
            <person name="Devos K.M."/>
            <person name="Bennetzen J.L."/>
            <person name="Unver T."/>
            <person name="Budak H."/>
            <person name="Gulick P.J."/>
            <person name="Galiba G."/>
            <person name="Kalapos B."/>
            <person name="Nelson D.R."/>
            <person name="Li P."/>
            <person name="You F.M."/>
            <person name="Luo M.C."/>
            <person name="Dvorak J."/>
        </authorList>
    </citation>
    <scope>NUCLEOTIDE SEQUENCE [LARGE SCALE GENOMIC DNA]</scope>
    <source>
        <strain evidence="6">cv. AL8/78</strain>
    </source>
</reference>
<proteinExistence type="inferred from homology"/>
<comment type="function">
    <text evidence="5">Acts as a Mg(2+) transporter. Can also transport other divalent cations such as Fe(2+), Sr(2+), Ba(2+), Mn(2+) and Co(2+) but to a much less extent than Mg(2+).</text>
</comment>
<evidence type="ECO:0000256" key="1">
    <source>
        <dbReference type="ARBA" id="ARBA00004141"/>
    </source>
</evidence>
<dbReference type="Gramene" id="AET4Gv20211100.6">
    <property type="protein sequence ID" value="AET4Gv20211100.6"/>
    <property type="gene ID" value="AET4Gv20211100"/>
</dbReference>
<accession>A0A453HJX3</accession>
<dbReference type="PANTHER" id="PTHR12570">
    <property type="match status" value="1"/>
</dbReference>
<keyword evidence="5" id="KW-0813">Transport</keyword>
<name>A0A453HJX3_AEGTS</name>
<dbReference type="GO" id="GO:0005886">
    <property type="term" value="C:plasma membrane"/>
    <property type="evidence" value="ECO:0007669"/>
    <property type="project" value="UniProtKB-SubCell"/>
</dbReference>
<reference evidence="7" key="2">
    <citation type="journal article" date="2017" name="Nat. Plants">
        <title>The Aegilops tauschii genome reveals multiple impacts of transposons.</title>
        <authorList>
            <person name="Zhao G."/>
            <person name="Zou C."/>
            <person name="Li K."/>
            <person name="Wang K."/>
            <person name="Li T."/>
            <person name="Gao L."/>
            <person name="Zhang X."/>
            <person name="Wang H."/>
            <person name="Yang Z."/>
            <person name="Liu X."/>
            <person name="Jiang W."/>
            <person name="Mao L."/>
            <person name="Kong X."/>
            <person name="Jiao Y."/>
            <person name="Jia J."/>
        </authorList>
    </citation>
    <scope>NUCLEOTIDE SEQUENCE [LARGE SCALE GENOMIC DNA]</scope>
    <source>
        <strain evidence="7">cv. AL8/78</strain>
    </source>
</reference>
<reference evidence="6" key="4">
    <citation type="submission" date="2019-03" db="UniProtKB">
        <authorList>
            <consortium name="EnsemblPlants"/>
        </authorList>
    </citation>
    <scope>IDENTIFICATION</scope>
</reference>
<dbReference type="GO" id="GO:0015095">
    <property type="term" value="F:magnesium ion transmembrane transporter activity"/>
    <property type="evidence" value="ECO:0007669"/>
    <property type="project" value="UniProtKB-UniRule"/>
</dbReference>
<keyword evidence="2 5" id="KW-0812">Transmembrane</keyword>
<keyword evidence="5" id="KW-0406">Ion transport</keyword>
<comment type="similarity">
    <text evidence="5">Belongs to the NIPA (TC 2.A.7) family.</text>
</comment>
<dbReference type="PANTHER" id="PTHR12570:SF57">
    <property type="entry name" value="MAGNESIUM TRANSPORTER-RELATED"/>
    <property type="match status" value="1"/>
</dbReference>
<keyword evidence="5" id="KW-0460">Magnesium</keyword>
<sequence>MVYIGVCSLLGSLTVMSVKALGIALKLTFSGVNQLFYPQTWAFALIVATCVSTQINYLNKALDTFNTAVVSPIYYVMFTSLTIIASVIMFKGLGSAKSNPDCHGNVWFCDHPFWNISPSQDEGHE</sequence>
<comment type="caution">
    <text evidence="5">Lacks conserved residue(s) required for the propagation of feature annotation.</text>
</comment>
<feature type="transmembrane region" description="Helical" evidence="5">
    <location>
        <begin position="69"/>
        <end position="90"/>
    </location>
</feature>
<dbReference type="Pfam" id="PF05653">
    <property type="entry name" value="Mg_trans_NIPA"/>
    <property type="match status" value="1"/>
</dbReference>
<comment type="subcellular location">
    <subcellularLocation>
        <location evidence="5">Cell membrane</location>
        <topology evidence="5">Multi-pass membrane protein</topology>
    </subcellularLocation>
    <subcellularLocation>
        <location evidence="5">Early endosome</location>
    </subcellularLocation>
    <subcellularLocation>
        <location evidence="1">Membrane</location>
        <topology evidence="1">Multi-pass membrane protein</topology>
    </subcellularLocation>
</comment>
<organism evidence="6 7">
    <name type="scientific">Aegilops tauschii subsp. strangulata</name>
    <name type="common">Goatgrass</name>
    <dbReference type="NCBI Taxonomy" id="200361"/>
    <lineage>
        <taxon>Eukaryota</taxon>
        <taxon>Viridiplantae</taxon>
        <taxon>Streptophyta</taxon>
        <taxon>Embryophyta</taxon>
        <taxon>Tracheophyta</taxon>
        <taxon>Spermatophyta</taxon>
        <taxon>Magnoliopsida</taxon>
        <taxon>Liliopsida</taxon>
        <taxon>Poales</taxon>
        <taxon>Poaceae</taxon>
        <taxon>BOP clade</taxon>
        <taxon>Pooideae</taxon>
        <taxon>Triticodae</taxon>
        <taxon>Triticeae</taxon>
        <taxon>Triticinae</taxon>
        <taxon>Aegilops</taxon>
    </lineage>
</organism>
<dbReference type="AlphaFoldDB" id="A0A453HJX3"/>
<keyword evidence="7" id="KW-1185">Reference proteome</keyword>
<evidence type="ECO:0000313" key="7">
    <source>
        <dbReference type="Proteomes" id="UP000015105"/>
    </source>
</evidence>
<keyword evidence="3 5" id="KW-1133">Transmembrane helix</keyword>
<comment type="subunit">
    <text evidence="5">Homodimer.</text>
</comment>
<reference evidence="6" key="3">
    <citation type="journal article" date="2017" name="Nature">
        <title>Genome sequence of the progenitor of the wheat D genome Aegilops tauschii.</title>
        <authorList>
            <person name="Luo M.C."/>
            <person name="Gu Y.Q."/>
            <person name="Puiu D."/>
            <person name="Wang H."/>
            <person name="Twardziok S.O."/>
            <person name="Deal K.R."/>
            <person name="Huo N."/>
            <person name="Zhu T."/>
            <person name="Wang L."/>
            <person name="Wang Y."/>
            <person name="McGuire P.E."/>
            <person name="Liu S."/>
            <person name="Long H."/>
            <person name="Ramasamy R.K."/>
            <person name="Rodriguez J.C."/>
            <person name="Van S.L."/>
            <person name="Yuan L."/>
            <person name="Wang Z."/>
            <person name="Xia Z."/>
            <person name="Xiao L."/>
            <person name="Anderson O.D."/>
            <person name="Ouyang S."/>
            <person name="Liang Y."/>
            <person name="Zimin A.V."/>
            <person name="Pertea G."/>
            <person name="Qi P."/>
            <person name="Bennetzen J.L."/>
            <person name="Dai X."/>
            <person name="Dawson M.W."/>
            <person name="Muller H.G."/>
            <person name="Kugler K."/>
            <person name="Rivarola-Duarte L."/>
            <person name="Spannagl M."/>
            <person name="Mayer K.F.X."/>
            <person name="Lu F.H."/>
            <person name="Bevan M.W."/>
            <person name="Leroy P."/>
            <person name="Li P."/>
            <person name="You F.M."/>
            <person name="Sun Q."/>
            <person name="Liu Z."/>
            <person name="Lyons E."/>
            <person name="Wicker T."/>
            <person name="Salzberg S.L."/>
            <person name="Devos K.M."/>
            <person name="Dvorak J."/>
        </authorList>
    </citation>
    <scope>NUCLEOTIDE SEQUENCE [LARGE SCALE GENOMIC DNA]</scope>
    <source>
        <strain evidence="6">cv. AL8/78</strain>
    </source>
</reference>
<protein>
    <recommendedName>
        <fullName evidence="5">Probable magnesium transporter</fullName>
    </recommendedName>
</protein>
<evidence type="ECO:0000256" key="4">
    <source>
        <dbReference type="ARBA" id="ARBA00023136"/>
    </source>
</evidence>
<dbReference type="InterPro" id="IPR008521">
    <property type="entry name" value="Mg_trans_NIPA"/>
</dbReference>
<keyword evidence="5" id="KW-1003">Cell membrane</keyword>
<evidence type="ECO:0000256" key="3">
    <source>
        <dbReference type="ARBA" id="ARBA00022989"/>
    </source>
</evidence>
<keyword evidence="5" id="KW-0967">Endosome</keyword>
<reference evidence="7" key="1">
    <citation type="journal article" date="2014" name="Science">
        <title>Ancient hybridizations among the ancestral genomes of bread wheat.</title>
        <authorList>
            <consortium name="International Wheat Genome Sequencing Consortium,"/>
            <person name="Marcussen T."/>
            <person name="Sandve S.R."/>
            <person name="Heier L."/>
            <person name="Spannagl M."/>
            <person name="Pfeifer M."/>
            <person name="Jakobsen K.S."/>
            <person name="Wulff B.B."/>
            <person name="Steuernagel B."/>
            <person name="Mayer K.F."/>
            <person name="Olsen O.A."/>
        </authorList>
    </citation>
    <scope>NUCLEOTIDE SEQUENCE [LARGE SCALE GENOMIC DNA]</scope>
    <source>
        <strain evidence="7">cv. AL8/78</strain>
    </source>
</reference>
<feature type="transmembrane region" description="Helical" evidence="5">
    <location>
        <begin position="36"/>
        <end position="57"/>
    </location>
</feature>
<evidence type="ECO:0000256" key="5">
    <source>
        <dbReference type="RuleBase" id="RU363078"/>
    </source>
</evidence>
<dbReference type="Proteomes" id="UP000015105">
    <property type="component" value="Chromosome 4D"/>
</dbReference>
<dbReference type="GO" id="GO:0005769">
    <property type="term" value="C:early endosome"/>
    <property type="evidence" value="ECO:0007669"/>
    <property type="project" value="UniProtKB-SubCell"/>
</dbReference>
<evidence type="ECO:0000313" key="6">
    <source>
        <dbReference type="EnsemblPlants" id="AET4Gv20211100.6"/>
    </source>
</evidence>